<comment type="caution">
    <text evidence="3">The sequence shown here is derived from an EMBL/GenBank/DDBJ whole genome shotgun (WGS) entry which is preliminary data.</text>
</comment>
<dbReference type="Proteomes" id="UP001209412">
    <property type="component" value="Unassembled WGS sequence"/>
</dbReference>
<reference evidence="3" key="1">
    <citation type="submission" date="2022-06" db="EMBL/GenBank/DDBJ databases">
        <title>PHB producers.</title>
        <authorList>
            <person name="Besaury L."/>
        </authorList>
    </citation>
    <scope>NUCLEOTIDE SEQUENCE</scope>
    <source>
        <strain evidence="3 4">SEWS6</strain>
    </source>
</reference>
<evidence type="ECO:0000256" key="1">
    <source>
        <dbReference type="SAM" id="MobiDB-lite"/>
    </source>
</evidence>
<dbReference type="EMBL" id="JAMXWF010000008">
    <property type="protein sequence ID" value="MDQ6407977.1"/>
    <property type="molecule type" value="Genomic_DNA"/>
</dbReference>
<feature type="region of interest" description="Disordered" evidence="1">
    <location>
        <begin position="1"/>
        <end position="50"/>
    </location>
</feature>
<evidence type="ECO:0000313" key="3">
    <source>
        <dbReference type="EMBL" id="MDQ6407977.1"/>
    </source>
</evidence>
<evidence type="ECO:0000313" key="5">
    <source>
        <dbReference type="Proteomes" id="UP001242288"/>
    </source>
</evidence>
<feature type="compositionally biased region" description="Basic and acidic residues" evidence="1">
    <location>
        <begin position="1"/>
        <end position="19"/>
    </location>
</feature>
<dbReference type="Proteomes" id="UP001242288">
    <property type="component" value="Unassembled WGS sequence"/>
</dbReference>
<dbReference type="AlphaFoldDB" id="A0AAP5EVX8"/>
<evidence type="ECO:0000313" key="4">
    <source>
        <dbReference type="Proteomes" id="UP001209412"/>
    </source>
</evidence>
<organism evidence="3 5">
    <name type="scientific">Paraburkholderia madseniana</name>
    <dbReference type="NCBI Taxonomy" id="2599607"/>
    <lineage>
        <taxon>Bacteria</taxon>
        <taxon>Pseudomonadati</taxon>
        <taxon>Pseudomonadota</taxon>
        <taxon>Betaproteobacteria</taxon>
        <taxon>Burkholderiales</taxon>
        <taxon>Burkholderiaceae</taxon>
        <taxon>Paraburkholderia</taxon>
    </lineage>
</organism>
<feature type="compositionally biased region" description="Polar residues" evidence="1">
    <location>
        <begin position="25"/>
        <end position="36"/>
    </location>
</feature>
<dbReference type="EMBL" id="JAPKHW010000008">
    <property type="protein sequence ID" value="MCX4146151.1"/>
    <property type="molecule type" value="Genomic_DNA"/>
</dbReference>
<name>A0AAP5EVX8_9BURK</name>
<keyword evidence="4" id="KW-1185">Reference proteome</keyword>
<protein>
    <submittedName>
        <fullName evidence="3">Uncharacterized protein</fullName>
    </submittedName>
</protein>
<proteinExistence type="predicted"/>
<evidence type="ECO:0000313" key="2">
    <source>
        <dbReference type="EMBL" id="MCX4146151.1"/>
    </source>
</evidence>
<gene>
    <name evidence="3" type="ORF">NIE36_12280</name>
    <name evidence="2" type="ORF">OSB80_12315</name>
</gene>
<sequence>MPRSRTDVSAELETGKGEPPDWVPRSTQTPAGSTAAHTEADPVASRAGLHQAGDLLQQVKEKV</sequence>
<accession>A0AAP5EVX8</accession>